<dbReference type="Gene3D" id="2.40.100.10">
    <property type="entry name" value="Cyclophilin-like"/>
    <property type="match status" value="1"/>
</dbReference>
<dbReference type="EMBL" id="KZ678136">
    <property type="protein sequence ID" value="PSN65717.1"/>
    <property type="molecule type" value="Genomic_DNA"/>
</dbReference>
<dbReference type="PROSITE" id="PS50072">
    <property type="entry name" value="CSA_PPIASE_2"/>
    <property type="match status" value="1"/>
</dbReference>
<dbReference type="SUPFAM" id="SSF57850">
    <property type="entry name" value="RING/U-box"/>
    <property type="match status" value="1"/>
</dbReference>
<evidence type="ECO:0000256" key="1">
    <source>
        <dbReference type="ARBA" id="ARBA00000900"/>
    </source>
</evidence>
<accession>A0A2T2NJW3</accession>
<dbReference type="STRING" id="1448308.A0A2T2NJW3"/>
<keyword evidence="21" id="KW-1185">Reference proteome</keyword>
<evidence type="ECO:0000256" key="8">
    <source>
        <dbReference type="ARBA" id="ARBA00020592"/>
    </source>
</evidence>
<sequence length="561" mass="61968">MGKGTDKLYITHSEWSSADSFGTARGARTDKNSAAGLASTFKRLPFNYCAVSLQPFTDPVCTESGTIFDLTHILTWLSKHPDTNPVDGSPLKRADLITLHFTKNEDGEYVDPVTYKVFTDNTHIVALRKSGNVFAWDTVERLNIKAKNWRDLVSDDEFTRKDIITLQDPQNIEARDFGSYKHIKDGETILPDSESSVNTSALGNAAKILKAKEAVAKARADRQAKAQGAGAGASKAVVSSTGVAASKSKAALAKPAYNAAVYTSGKAAASFTSTGVTPHTSGERALLSDEDYMLKPKRVKQSGYARISTSHGDLNIELLPEYAPRAVWNFVKLAKKGYYKDTIFHRNIKGFMIQGGDPTGTGRGGESIWKKPFEDEFEGPNLHSSRGTISMANKGKNTNTSQFFITYRALPHLDRKHTVFARVVGGLDTTLKQMELAPVGEKDRPVDDIEIHDVVVFVDPFEEWQKERKSKEDKEREEEEIQRQGGRDDDKTTWTGKRIRRDGKVESEGDGARGVGKYLQAAREQAKAQDEDEIVGFVDEEVEQPVKKKAKTSGFGNFDAW</sequence>
<keyword evidence="10" id="KW-0833">Ubl conjugation pathway</keyword>
<dbReference type="InterPro" id="IPR020892">
    <property type="entry name" value="Cyclophilin-type_PPIase_CS"/>
</dbReference>
<keyword evidence="9" id="KW-0808">Transferase</keyword>
<evidence type="ECO:0000256" key="3">
    <source>
        <dbReference type="ARBA" id="ARBA00003697"/>
    </source>
</evidence>
<proteinExistence type="inferred from homology"/>
<evidence type="ECO:0000256" key="14">
    <source>
        <dbReference type="ARBA" id="ARBA00030661"/>
    </source>
</evidence>
<feature type="compositionally biased region" description="Basic and acidic residues" evidence="17">
    <location>
        <begin position="502"/>
        <end position="511"/>
    </location>
</feature>
<dbReference type="OrthoDB" id="407558at2759"/>
<dbReference type="GO" id="GO:0071013">
    <property type="term" value="C:catalytic step 2 spliceosome"/>
    <property type="evidence" value="ECO:0007669"/>
    <property type="project" value="TreeGrafter"/>
</dbReference>
<protein>
    <recommendedName>
        <fullName evidence="8">Peptidyl-prolyl cis-trans isomerase-like 2</fullName>
        <ecNumber evidence="6">2.3.2.27</ecNumber>
        <ecNumber evidence="7">5.2.1.8</ecNumber>
    </recommendedName>
    <alternativeName>
        <fullName evidence="14">Cyclophilin-60</fullName>
    </alternativeName>
    <alternativeName>
        <fullName evidence="15">Cyclophilin-like protein Cyp-60</fullName>
    </alternativeName>
    <alternativeName>
        <fullName evidence="16">RING-type E3 ubiquitin transferase isomerase-like 2</fullName>
    </alternativeName>
</protein>
<dbReference type="InterPro" id="IPR003613">
    <property type="entry name" value="Ubox_domain"/>
</dbReference>
<keyword evidence="12" id="KW-0413">Isomerase</keyword>
<dbReference type="EC" id="5.2.1.8" evidence="7"/>
<feature type="compositionally biased region" description="Basic and acidic residues" evidence="17">
    <location>
        <begin position="481"/>
        <end position="492"/>
    </location>
</feature>
<dbReference type="InterPro" id="IPR013083">
    <property type="entry name" value="Znf_RING/FYVE/PHD"/>
</dbReference>
<dbReference type="GO" id="GO:0006457">
    <property type="term" value="P:protein folding"/>
    <property type="evidence" value="ECO:0007669"/>
    <property type="project" value="InterPro"/>
</dbReference>
<dbReference type="AlphaFoldDB" id="A0A2T2NJW3"/>
<dbReference type="InterPro" id="IPR002130">
    <property type="entry name" value="Cyclophilin-type_PPIase_dom"/>
</dbReference>
<dbReference type="InterPro" id="IPR029000">
    <property type="entry name" value="Cyclophilin-like_dom_sf"/>
</dbReference>
<dbReference type="InterPro" id="IPR044666">
    <property type="entry name" value="Cyclophilin_A-like"/>
</dbReference>
<dbReference type="PROSITE" id="PS00170">
    <property type="entry name" value="CSA_PPIASE_1"/>
    <property type="match status" value="1"/>
</dbReference>
<evidence type="ECO:0000256" key="6">
    <source>
        <dbReference type="ARBA" id="ARBA00012483"/>
    </source>
</evidence>
<keyword evidence="11" id="KW-0697">Rotamase</keyword>
<feature type="domain" description="U-box" evidence="19">
    <location>
        <begin position="42"/>
        <end position="116"/>
    </location>
</feature>
<dbReference type="EC" id="2.3.2.27" evidence="6"/>
<comment type="catalytic activity">
    <reaction evidence="1">
        <text>S-ubiquitinyl-[E2 ubiquitin-conjugating enzyme]-L-cysteine + [acceptor protein]-L-lysine = [E2 ubiquitin-conjugating enzyme]-L-cysteine + N(6)-ubiquitinyl-[acceptor protein]-L-lysine.</text>
        <dbReference type="EC" id="2.3.2.27"/>
    </reaction>
</comment>
<name>A0A2T2NJW3_CORCC</name>
<evidence type="ECO:0000256" key="9">
    <source>
        <dbReference type="ARBA" id="ARBA00022679"/>
    </source>
</evidence>
<dbReference type="GO" id="GO:0003755">
    <property type="term" value="F:peptidyl-prolyl cis-trans isomerase activity"/>
    <property type="evidence" value="ECO:0007669"/>
    <property type="project" value="UniProtKB-KW"/>
</dbReference>
<evidence type="ECO:0000256" key="5">
    <source>
        <dbReference type="ARBA" id="ARBA00007930"/>
    </source>
</evidence>
<evidence type="ECO:0000256" key="17">
    <source>
        <dbReference type="SAM" id="MobiDB-lite"/>
    </source>
</evidence>
<evidence type="ECO:0000259" key="19">
    <source>
        <dbReference type="PROSITE" id="PS51698"/>
    </source>
</evidence>
<dbReference type="CDD" id="cd16663">
    <property type="entry name" value="RING-Ubox_PPIL2"/>
    <property type="match status" value="1"/>
</dbReference>
<evidence type="ECO:0000313" key="20">
    <source>
        <dbReference type="EMBL" id="PSN65717.1"/>
    </source>
</evidence>
<evidence type="ECO:0000256" key="16">
    <source>
        <dbReference type="ARBA" id="ARBA00033051"/>
    </source>
</evidence>
<dbReference type="SMART" id="SM00504">
    <property type="entry name" value="Ubox"/>
    <property type="match status" value="1"/>
</dbReference>
<dbReference type="PANTHER" id="PTHR45625">
    <property type="entry name" value="PEPTIDYL-PROLYL CIS-TRANS ISOMERASE-RELATED"/>
    <property type="match status" value="1"/>
</dbReference>
<dbReference type="Pfam" id="PF00160">
    <property type="entry name" value="Pro_isomerase"/>
    <property type="match status" value="1"/>
</dbReference>
<dbReference type="CDD" id="cd01923">
    <property type="entry name" value="cyclophilin_RING"/>
    <property type="match status" value="1"/>
</dbReference>
<dbReference type="InterPro" id="IPR026951">
    <property type="entry name" value="PPIL2_U-box_dom"/>
</dbReference>
<evidence type="ECO:0000256" key="12">
    <source>
        <dbReference type="ARBA" id="ARBA00023235"/>
    </source>
</evidence>
<dbReference type="Gene3D" id="3.30.40.10">
    <property type="entry name" value="Zinc/RING finger domain, C3HC4 (zinc finger)"/>
    <property type="match status" value="1"/>
</dbReference>
<keyword evidence="13" id="KW-0539">Nucleus</keyword>
<evidence type="ECO:0000256" key="13">
    <source>
        <dbReference type="ARBA" id="ARBA00023242"/>
    </source>
</evidence>
<evidence type="ECO:0000256" key="2">
    <source>
        <dbReference type="ARBA" id="ARBA00000971"/>
    </source>
</evidence>
<dbReference type="PANTHER" id="PTHR45625:SF1">
    <property type="entry name" value="RING-TYPE E3 UBIQUITIN-PROTEIN LIGASE PPIL2"/>
    <property type="match status" value="1"/>
</dbReference>
<evidence type="ECO:0000256" key="10">
    <source>
        <dbReference type="ARBA" id="ARBA00022786"/>
    </source>
</evidence>
<dbReference type="GO" id="GO:0061630">
    <property type="term" value="F:ubiquitin protein ligase activity"/>
    <property type="evidence" value="ECO:0007669"/>
    <property type="project" value="UniProtKB-EC"/>
</dbReference>
<dbReference type="PRINTS" id="PR00153">
    <property type="entry name" value="CSAPPISMRASE"/>
</dbReference>
<dbReference type="GO" id="GO:0000209">
    <property type="term" value="P:protein polyubiquitination"/>
    <property type="evidence" value="ECO:0007669"/>
    <property type="project" value="TreeGrafter"/>
</dbReference>
<comment type="function">
    <text evidence="3">May catalyze the cis-trans isomerization of proline imidic peptide bonds in oligopeptides thereby assisting the folding of proteins. May also function as a chaperone, playing a role in intracellular transport of proteins. May also have a protein ubiquitin ligase activity acting as an E3 ubiquitin protein ligase or as a ubiquitin-ubiquitin ligase promoting elongation of ubiquitin chains on proteins.</text>
</comment>
<feature type="domain" description="PPIase cyclophilin-type" evidence="18">
    <location>
        <begin position="312"/>
        <end position="456"/>
    </location>
</feature>
<dbReference type="FunFam" id="3.30.40.10:FF:000079">
    <property type="entry name" value="Peptidyl-prolyl cis-trans isomerase 2"/>
    <property type="match status" value="1"/>
</dbReference>
<dbReference type="FunFam" id="2.40.100.10:FF:000014">
    <property type="entry name" value="Peptidyl-prolyl cis-trans isomerase cyp65"/>
    <property type="match status" value="1"/>
</dbReference>
<dbReference type="Proteomes" id="UP000240883">
    <property type="component" value="Unassembled WGS sequence"/>
</dbReference>
<dbReference type="PROSITE" id="PS51698">
    <property type="entry name" value="U_BOX"/>
    <property type="match status" value="1"/>
</dbReference>
<feature type="region of interest" description="Disordered" evidence="17">
    <location>
        <begin position="468"/>
        <end position="513"/>
    </location>
</feature>
<organism evidence="20 21">
    <name type="scientific">Corynespora cassiicola Philippines</name>
    <dbReference type="NCBI Taxonomy" id="1448308"/>
    <lineage>
        <taxon>Eukaryota</taxon>
        <taxon>Fungi</taxon>
        <taxon>Dikarya</taxon>
        <taxon>Ascomycota</taxon>
        <taxon>Pezizomycotina</taxon>
        <taxon>Dothideomycetes</taxon>
        <taxon>Pleosporomycetidae</taxon>
        <taxon>Pleosporales</taxon>
        <taxon>Corynesporascaceae</taxon>
        <taxon>Corynespora</taxon>
    </lineage>
</organism>
<evidence type="ECO:0000256" key="4">
    <source>
        <dbReference type="ARBA" id="ARBA00004123"/>
    </source>
</evidence>
<evidence type="ECO:0000256" key="7">
    <source>
        <dbReference type="ARBA" id="ARBA00013194"/>
    </source>
</evidence>
<reference evidence="20 21" key="1">
    <citation type="journal article" date="2018" name="Front. Microbiol.">
        <title>Genome-Wide Analysis of Corynespora cassiicola Leaf Fall Disease Putative Effectors.</title>
        <authorList>
            <person name="Lopez D."/>
            <person name="Ribeiro S."/>
            <person name="Label P."/>
            <person name="Fumanal B."/>
            <person name="Venisse J.S."/>
            <person name="Kohler A."/>
            <person name="de Oliveira R.R."/>
            <person name="Labutti K."/>
            <person name="Lipzen A."/>
            <person name="Lail K."/>
            <person name="Bauer D."/>
            <person name="Ohm R.A."/>
            <person name="Barry K.W."/>
            <person name="Spatafora J."/>
            <person name="Grigoriev I.V."/>
            <person name="Martin F.M."/>
            <person name="Pujade-Renaud V."/>
        </authorList>
    </citation>
    <scope>NUCLEOTIDE SEQUENCE [LARGE SCALE GENOMIC DNA]</scope>
    <source>
        <strain evidence="20 21">Philippines</strain>
    </source>
</reference>
<dbReference type="SUPFAM" id="SSF50891">
    <property type="entry name" value="Cyclophilin-like"/>
    <property type="match status" value="1"/>
</dbReference>
<evidence type="ECO:0000256" key="11">
    <source>
        <dbReference type="ARBA" id="ARBA00023110"/>
    </source>
</evidence>
<gene>
    <name evidence="20" type="ORF">BS50DRAFT_574246</name>
</gene>
<evidence type="ECO:0000313" key="21">
    <source>
        <dbReference type="Proteomes" id="UP000240883"/>
    </source>
</evidence>
<comment type="subcellular location">
    <subcellularLocation>
        <location evidence="4">Nucleus</location>
    </subcellularLocation>
</comment>
<comment type="similarity">
    <text evidence="5">Belongs to the cyclophilin-type PPIase family. PPIL2 subfamily.</text>
</comment>
<comment type="catalytic activity">
    <reaction evidence="2">
        <text>[protein]-peptidylproline (omega=180) = [protein]-peptidylproline (omega=0)</text>
        <dbReference type="Rhea" id="RHEA:16237"/>
        <dbReference type="Rhea" id="RHEA-COMP:10747"/>
        <dbReference type="Rhea" id="RHEA-COMP:10748"/>
        <dbReference type="ChEBI" id="CHEBI:83833"/>
        <dbReference type="ChEBI" id="CHEBI:83834"/>
        <dbReference type="EC" id="5.2.1.8"/>
    </reaction>
</comment>
<evidence type="ECO:0000256" key="15">
    <source>
        <dbReference type="ARBA" id="ARBA00030942"/>
    </source>
</evidence>
<evidence type="ECO:0000259" key="18">
    <source>
        <dbReference type="PROSITE" id="PS50072"/>
    </source>
</evidence>